<dbReference type="PANTHER" id="PTHR21180">
    <property type="entry name" value="ENDONUCLEASE/EXONUCLEASE/PHOSPHATASE FAMILY DOMAIN-CONTAINING PROTEIN 1"/>
    <property type="match status" value="1"/>
</dbReference>
<feature type="domain" description="Helix-hairpin-helix DNA-binding motif class 1" evidence="1">
    <location>
        <begin position="46"/>
        <end position="65"/>
    </location>
</feature>
<dbReference type="InterPro" id="IPR010994">
    <property type="entry name" value="RuvA_2-like"/>
</dbReference>
<dbReference type="InterPro" id="IPR004509">
    <property type="entry name" value="Competence_ComEA_HhH"/>
</dbReference>
<evidence type="ECO:0000259" key="1">
    <source>
        <dbReference type="SMART" id="SM00278"/>
    </source>
</evidence>
<protein>
    <recommendedName>
        <fullName evidence="1">Helix-hairpin-helix DNA-binding motif class 1 domain-containing protein</fullName>
    </recommendedName>
</protein>
<dbReference type="InterPro" id="IPR003583">
    <property type="entry name" value="Hlx-hairpin-Hlx_DNA-bd_motif"/>
</dbReference>
<dbReference type="SMART" id="SM00278">
    <property type="entry name" value="HhH1"/>
    <property type="match status" value="2"/>
</dbReference>
<dbReference type="Gene3D" id="1.10.150.280">
    <property type="entry name" value="AF1531-like domain"/>
    <property type="match status" value="1"/>
</dbReference>
<evidence type="ECO:0000313" key="2">
    <source>
        <dbReference type="EMBL" id="SVC12968.1"/>
    </source>
</evidence>
<proteinExistence type="predicted"/>
<sequence length="99" mass="10613">MERWIIHLLLILGLGLGNALASASEAVSQEGELEVTVDINSADAETLAVALEGIGATKAVAIVRYRDQYGRFFSAEELTAVKGIGRSTVEKNRARIVLD</sequence>
<dbReference type="GO" id="GO:0015628">
    <property type="term" value="P:protein secretion by the type II secretion system"/>
    <property type="evidence" value="ECO:0007669"/>
    <property type="project" value="TreeGrafter"/>
</dbReference>
<gene>
    <name evidence="2" type="ORF">METZ01_LOCUS265822</name>
</gene>
<dbReference type="GO" id="GO:0003677">
    <property type="term" value="F:DNA binding"/>
    <property type="evidence" value="ECO:0007669"/>
    <property type="project" value="InterPro"/>
</dbReference>
<accession>A0A382JMH4</accession>
<dbReference type="PANTHER" id="PTHR21180:SF32">
    <property type="entry name" value="ENDONUCLEASE_EXONUCLEASE_PHOSPHATASE FAMILY DOMAIN-CONTAINING PROTEIN 1"/>
    <property type="match status" value="1"/>
</dbReference>
<dbReference type="AlphaFoldDB" id="A0A382JMH4"/>
<dbReference type="SUPFAM" id="SSF47781">
    <property type="entry name" value="RuvA domain 2-like"/>
    <property type="match status" value="1"/>
</dbReference>
<dbReference type="EMBL" id="UINC01075107">
    <property type="protein sequence ID" value="SVC12968.1"/>
    <property type="molecule type" value="Genomic_DNA"/>
</dbReference>
<dbReference type="Pfam" id="PF12836">
    <property type="entry name" value="HHH_3"/>
    <property type="match status" value="1"/>
</dbReference>
<name>A0A382JMH4_9ZZZZ</name>
<organism evidence="2">
    <name type="scientific">marine metagenome</name>
    <dbReference type="NCBI Taxonomy" id="408172"/>
    <lineage>
        <taxon>unclassified sequences</taxon>
        <taxon>metagenomes</taxon>
        <taxon>ecological metagenomes</taxon>
    </lineage>
</organism>
<dbReference type="GO" id="GO:0006281">
    <property type="term" value="P:DNA repair"/>
    <property type="evidence" value="ECO:0007669"/>
    <property type="project" value="InterPro"/>
</dbReference>
<dbReference type="GO" id="GO:0015627">
    <property type="term" value="C:type II protein secretion system complex"/>
    <property type="evidence" value="ECO:0007669"/>
    <property type="project" value="TreeGrafter"/>
</dbReference>
<feature type="domain" description="Helix-hairpin-helix DNA-binding motif class 1" evidence="1">
    <location>
        <begin position="76"/>
        <end position="95"/>
    </location>
</feature>
<reference evidence="2" key="1">
    <citation type="submission" date="2018-05" db="EMBL/GenBank/DDBJ databases">
        <authorList>
            <person name="Lanie J.A."/>
            <person name="Ng W.-L."/>
            <person name="Kazmierczak K.M."/>
            <person name="Andrzejewski T.M."/>
            <person name="Davidsen T.M."/>
            <person name="Wayne K.J."/>
            <person name="Tettelin H."/>
            <person name="Glass J.I."/>
            <person name="Rusch D."/>
            <person name="Podicherti R."/>
            <person name="Tsui H.-C.T."/>
            <person name="Winkler M.E."/>
        </authorList>
    </citation>
    <scope>NUCLEOTIDE SEQUENCE</scope>
</reference>
<dbReference type="NCBIfam" id="TIGR00426">
    <property type="entry name" value="competence protein ComEA helix-hairpin-helix repeat region"/>
    <property type="match status" value="1"/>
</dbReference>
<dbReference type="InterPro" id="IPR051675">
    <property type="entry name" value="Endo/Exo/Phosphatase_dom_1"/>
</dbReference>